<gene>
    <name evidence="1" type="ORF">M3215_05150</name>
</gene>
<evidence type="ECO:0000313" key="1">
    <source>
        <dbReference type="EMBL" id="MCM3735220.1"/>
    </source>
</evidence>
<dbReference type="EMBL" id="JAMBOP010000004">
    <property type="protein sequence ID" value="MCM3735220.1"/>
    <property type="molecule type" value="Genomic_DNA"/>
</dbReference>
<accession>A0ACC6A2W4</accession>
<protein>
    <submittedName>
        <fullName evidence="1">Uncharacterized protein</fullName>
    </submittedName>
</protein>
<name>A0ACC6A2W4_9BACI</name>
<sequence>MLKITIGILGGLWILYGCIKEKCWISAGIAALFVILIIVSLFNEFLNELSFMYQLIITVTLSLGGIVAYTYESERKERR</sequence>
<reference evidence="1" key="1">
    <citation type="submission" date="2022-05" db="EMBL/GenBank/DDBJ databases">
        <title>Comparative Genomics of Spacecraft Associated Microbes.</title>
        <authorList>
            <person name="Tran M.T."/>
            <person name="Wright A."/>
            <person name="Seuylemezian A."/>
            <person name="Eisen J."/>
            <person name="Coil D."/>
        </authorList>
    </citation>
    <scope>NUCLEOTIDE SEQUENCE</scope>
    <source>
        <strain evidence="1">FAIRING 10M-2.2</strain>
    </source>
</reference>
<proteinExistence type="predicted"/>
<keyword evidence="2" id="KW-1185">Reference proteome</keyword>
<comment type="caution">
    <text evidence="1">The sequence shown here is derived from an EMBL/GenBank/DDBJ whole genome shotgun (WGS) entry which is preliminary data.</text>
</comment>
<evidence type="ECO:0000313" key="2">
    <source>
        <dbReference type="Proteomes" id="UP001202289"/>
    </source>
</evidence>
<organism evidence="1 2">
    <name type="scientific">Bacillus cytotoxicus</name>
    <dbReference type="NCBI Taxonomy" id="580165"/>
    <lineage>
        <taxon>Bacteria</taxon>
        <taxon>Bacillati</taxon>
        <taxon>Bacillota</taxon>
        <taxon>Bacilli</taxon>
        <taxon>Bacillales</taxon>
        <taxon>Bacillaceae</taxon>
        <taxon>Bacillus</taxon>
        <taxon>Bacillus cereus group</taxon>
    </lineage>
</organism>
<dbReference type="Proteomes" id="UP001202289">
    <property type="component" value="Unassembled WGS sequence"/>
</dbReference>